<comment type="caution">
    <text evidence="2">The sequence shown here is derived from an EMBL/GenBank/DDBJ whole genome shotgun (WGS) entry which is preliminary data.</text>
</comment>
<feature type="transmembrane region" description="Helical" evidence="1">
    <location>
        <begin position="49"/>
        <end position="66"/>
    </location>
</feature>
<feature type="transmembrane region" description="Helical" evidence="1">
    <location>
        <begin position="114"/>
        <end position="136"/>
    </location>
</feature>
<organism evidence="2 3">
    <name type="scientific">Actinomadura vinacea</name>
    <dbReference type="NCBI Taxonomy" id="115336"/>
    <lineage>
        <taxon>Bacteria</taxon>
        <taxon>Bacillati</taxon>
        <taxon>Actinomycetota</taxon>
        <taxon>Actinomycetes</taxon>
        <taxon>Streptosporangiales</taxon>
        <taxon>Thermomonosporaceae</taxon>
        <taxon>Actinomadura</taxon>
    </lineage>
</organism>
<keyword evidence="3" id="KW-1185">Reference proteome</keyword>
<proteinExistence type="predicted"/>
<gene>
    <name evidence="2" type="ORF">GCM10010191_49110</name>
</gene>
<evidence type="ECO:0000313" key="3">
    <source>
        <dbReference type="Proteomes" id="UP001501231"/>
    </source>
</evidence>
<keyword evidence="1" id="KW-0472">Membrane</keyword>
<protein>
    <recommendedName>
        <fullName evidence="4">DUF2946 domain-containing protein</fullName>
    </recommendedName>
</protein>
<keyword evidence="1" id="KW-0812">Transmembrane</keyword>
<sequence>MRHRAARTAIGSRLPAMRAPVPVVGSSLGPGRHDGGGPISPWRVGNPKTLLLGFALICCVIAMHGLQASNSPANAQALPKVSSDHMLMGTLVGTEESGHGTSQGNGSHDPGEHAGGEICLALLTLALWIVLLRAVWRAWRYGFLIRRGRARGRVRRSGRSPPPLAFRSAVLRL</sequence>
<evidence type="ECO:0000313" key="2">
    <source>
        <dbReference type="EMBL" id="GAA2429887.1"/>
    </source>
</evidence>
<keyword evidence="1" id="KW-1133">Transmembrane helix</keyword>
<reference evidence="2 3" key="1">
    <citation type="journal article" date="2019" name="Int. J. Syst. Evol. Microbiol.">
        <title>The Global Catalogue of Microorganisms (GCM) 10K type strain sequencing project: providing services to taxonomists for standard genome sequencing and annotation.</title>
        <authorList>
            <consortium name="The Broad Institute Genomics Platform"/>
            <consortium name="The Broad Institute Genome Sequencing Center for Infectious Disease"/>
            <person name="Wu L."/>
            <person name="Ma J."/>
        </authorList>
    </citation>
    <scope>NUCLEOTIDE SEQUENCE [LARGE SCALE GENOMIC DNA]</scope>
    <source>
        <strain evidence="2 3">JCM 3325</strain>
    </source>
</reference>
<evidence type="ECO:0008006" key="4">
    <source>
        <dbReference type="Google" id="ProtNLM"/>
    </source>
</evidence>
<evidence type="ECO:0000256" key="1">
    <source>
        <dbReference type="SAM" id="Phobius"/>
    </source>
</evidence>
<dbReference type="EMBL" id="BAAARW010000020">
    <property type="protein sequence ID" value="GAA2429887.1"/>
    <property type="molecule type" value="Genomic_DNA"/>
</dbReference>
<accession>A0ABN3JJM2</accession>
<name>A0ABN3JJM2_9ACTN</name>
<dbReference type="Proteomes" id="UP001501231">
    <property type="component" value="Unassembled WGS sequence"/>
</dbReference>